<protein>
    <recommendedName>
        <fullName evidence="3">WD40 repeat protein</fullName>
    </recommendedName>
</protein>
<dbReference type="AlphaFoldDB" id="A0A7W9SN62"/>
<accession>A0A7W9SN62</accession>
<keyword evidence="2" id="KW-1185">Reference proteome</keyword>
<dbReference type="EMBL" id="JACHGW010000001">
    <property type="protein sequence ID" value="MBB6049715.1"/>
    <property type="molecule type" value="Genomic_DNA"/>
</dbReference>
<dbReference type="Gene3D" id="2.120.10.30">
    <property type="entry name" value="TolB, C-terminal domain"/>
    <property type="match status" value="1"/>
</dbReference>
<proteinExistence type="predicted"/>
<comment type="caution">
    <text evidence="1">The sequence shown here is derived from an EMBL/GenBank/DDBJ whole genome shotgun (WGS) entry which is preliminary data.</text>
</comment>
<evidence type="ECO:0000313" key="2">
    <source>
        <dbReference type="Proteomes" id="UP000520814"/>
    </source>
</evidence>
<dbReference type="InterPro" id="IPR011042">
    <property type="entry name" value="6-blade_b-propeller_TolB-like"/>
</dbReference>
<name>A0A7W9SN62_ARMRO</name>
<evidence type="ECO:0008006" key="3">
    <source>
        <dbReference type="Google" id="ProtNLM"/>
    </source>
</evidence>
<dbReference type="SUPFAM" id="SSF82171">
    <property type="entry name" value="DPP6 N-terminal domain-like"/>
    <property type="match status" value="1"/>
</dbReference>
<evidence type="ECO:0000313" key="1">
    <source>
        <dbReference type="EMBL" id="MBB6049715.1"/>
    </source>
</evidence>
<dbReference type="Proteomes" id="UP000520814">
    <property type="component" value="Unassembled WGS sequence"/>
</dbReference>
<dbReference type="RefSeq" id="WP_184193310.1">
    <property type="nucleotide sequence ID" value="NZ_JACHGW010000001.1"/>
</dbReference>
<organism evidence="1 2">
    <name type="scientific">Armatimonas rosea</name>
    <dbReference type="NCBI Taxonomy" id="685828"/>
    <lineage>
        <taxon>Bacteria</taxon>
        <taxon>Bacillati</taxon>
        <taxon>Armatimonadota</taxon>
        <taxon>Armatimonadia</taxon>
        <taxon>Armatimonadales</taxon>
        <taxon>Armatimonadaceae</taxon>
        <taxon>Armatimonas</taxon>
    </lineage>
</organism>
<gene>
    <name evidence="1" type="ORF">HNQ39_001477</name>
</gene>
<reference evidence="1 2" key="1">
    <citation type="submission" date="2020-08" db="EMBL/GenBank/DDBJ databases">
        <title>Genomic Encyclopedia of Type Strains, Phase IV (KMG-IV): sequencing the most valuable type-strain genomes for metagenomic binning, comparative biology and taxonomic classification.</title>
        <authorList>
            <person name="Goeker M."/>
        </authorList>
    </citation>
    <scope>NUCLEOTIDE SEQUENCE [LARGE SCALE GENOMIC DNA]</scope>
    <source>
        <strain evidence="1 2">DSM 23562</strain>
    </source>
</reference>
<sequence>MGLARRRNIPLGFGALALVALLVIAVLASRLTSRTQLLSGISDGYLVRWLGSDALLLIEEQKGTPMRFDLATRRLTPLPFLPDDTLDLIPSPDGRWVLYKESQGGGSKNTLPYGVRWRAVRMDGSETRMFPADGSFRPAPDEITEPVPCAYWLPDSSGWISVALKRRGHHQLWERFRLDAVDGAPERLTFPQFHSERPHLKTITPDGRLVFKDPSEQTLQLCSPLPGRAPSPLYSLRLGSGDLDTILAVEGNTFLGVVTTAPKTGLAAWMGRIFHQEDSRQSLWRITFNSDAYTRITGLPFETYDEQLSPDQKHLLCRNGHGTYLLALPEDK</sequence>